<gene>
    <name evidence="1" type="ORF">LBW59_24345</name>
</gene>
<reference evidence="1" key="1">
    <citation type="submission" date="2021-09" db="EMBL/GenBank/DDBJ databases">
        <title>Genomic analysis of Ralstonia spp.</title>
        <authorList>
            <person name="Aburjaile F."/>
            <person name="Ariute J.C."/>
            <person name="Pais A.K.L."/>
            <person name="Albuquerque G.M.R."/>
            <person name="Silva A.M.F."/>
            <person name="Brenig B."/>
            <person name="Azevedo V."/>
            <person name="Matiuzzi M."/>
            <person name="Ramos R."/>
            <person name="Goes-Neto A."/>
            <person name="Soares S."/>
            <person name="Iseppon A.M.B."/>
            <person name="Souza E."/>
            <person name="Gama M."/>
        </authorList>
    </citation>
    <scope>NUCLEOTIDE SEQUENCE</scope>
    <source>
        <strain evidence="1">CCRMRs91</strain>
    </source>
</reference>
<dbReference type="EMBL" id="JAIVFG010000076">
    <property type="protein sequence ID" value="MDB0573877.1"/>
    <property type="molecule type" value="Genomic_DNA"/>
</dbReference>
<dbReference type="RefSeq" id="WP_271657384.1">
    <property type="nucleotide sequence ID" value="NZ_JAIVFG010000076.1"/>
</dbReference>
<protein>
    <submittedName>
        <fullName evidence="1">Uncharacterized protein</fullName>
    </submittedName>
</protein>
<proteinExistence type="predicted"/>
<dbReference type="AlphaFoldDB" id="A0AAW5ZUY8"/>
<evidence type="ECO:0000313" key="2">
    <source>
        <dbReference type="Proteomes" id="UP001144050"/>
    </source>
</evidence>
<name>A0AAW5ZUY8_RALSL</name>
<sequence>MCSRAFSVMEYDWQKFDLPPFVGGTFNHADFEWNFNDPHSIKDIRIGRSYEFNITDPTIKRLNLDFYDPRSPIVSAAFLSVCDELGVQYRSVPLKVSFSGALDSTAELFLFLPYQSASLLNRGLSEYQEDRVVETGEVMMDKSFPGQPVYSWIRKFVTEPVPLNLFHCIELMQLVVSERFVSLSRNRGIKGVGFVPIDASYRYDPWCEIPI</sequence>
<evidence type="ECO:0000313" key="1">
    <source>
        <dbReference type="EMBL" id="MDB0573877.1"/>
    </source>
</evidence>
<dbReference type="Proteomes" id="UP001144050">
    <property type="component" value="Unassembled WGS sequence"/>
</dbReference>
<comment type="caution">
    <text evidence="1">The sequence shown here is derived from an EMBL/GenBank/DDBJ whole genome shotgun (WGS) entry which is preliminary data.</text>
</comment>
<accession>A0AAW5ZUY8</accession>
<organism evidence="1 2">
    <name type="scientific">Ralstonia solanacearum</name>
    <name type="common">Pseudomonas solanacearum</name>
    <dbReference type="NCBI Taxonomy" id="305"/>
    <lineage>
        <taxon>Bacteria</taxon>
        <taxon>Pseudomonadati</taxon>
        <taxon>Pseudomonadota</taxon>
        <taxon>Betaproteobacteria</taxon>
        <taxon>Burkholderiales</taxon>
        <taxon>Burkholderiaceae</taxon>
        <taxon>Ralstonia</taxon>
        <taxon>Ralstonia solanacearum species complex</taxon>
    </lineage>
</organism>